<protein>
    <recommendedName>
        <fullName evidence="1">Dienelactone hydrolase domain-containing protein</fullName>
    </recommendedName>
</protein>
<keyword evidence="3" id="KW-1185">Reference proteome</keyword>
<dbReference type="Proteomes" id="UP001305779">
    <property type="component" value="Unassembled WGS sequence"/>
</dbReference>
<evidence type="ECO:0000313" key="2">
    <source>
        <dbReference type="EMBL" id="KAK4499682.1"/>
    </source>
</evidence>
<organism evidence="2 3">
    <name type="scientific">Zasmidium cellare</name>
    <name type="common">Wine cellar mold</name>
    <name type="synonym">Racodium cellare</name>
    <dbReference type="NCBI Taxonomy" id="395010"/>
    <lineage>
        <taxon>Eukaryota</taxon>
        <taxon>Fungi</taxon>
        <taxon>Dikarya</taxon>
        <taxon>Ascomycota</taxon>
        <taxon>Pezizomycotina</taxon>
        <taxon>Dothideomycetes</taxon>
        <taxon>Dothideomycetidae</taxon>
        <taxon>Mycosphaerellales</taxon>
        <taxon>Mycosphaerellaceae</taxon>
        <taxon>Zasmidium</taxon>
    </lineage>
</organism>
<dbReference type="InterPro" id="IPR002925">
    <property type="entry name" value="Dienelactn_hydro"/>
</dbReference>
<dbReference type="PANTHER" id="PTHR17630:SF44">
    <property type="entry name" value="PROTEIN AIM2"/>
    <property type="match status" value="1"/>
</dbReference>
<dbReference type="PANTHER" id="PTHR17630">
    <property type="entry name" value="DIENELACTONE HYDROLASE"/>
    <property type="match status" value="1"/>
</dbReference>
<dbReference type="SUPFAM" id="SSF53474">
    <property type="entry name" value="alpha/beta-Hydrolases"/>
    <property type="match status" value="1"/>
</dbReference>
<dbReference type="Pfam" id="PF01738">
    <property type="entry name" value="DLH"/>
    <property type="match status" value="1"/>
</dbReference>
<proteinExistence type="predicted"/>
<dbReference type="InterPro" id="IPR029058">
    <property type="entry name" value="AB_hydrolase_fold"/>
</dbReference>
<dbReference type="EMBL" id="JAXOVC010000007">
    <property type="protein sequence ID" value="KAK4499682.1"/>
    <property type="molecule type" value="Genomic_DNA"/>
</dbReference>
<accession>A0ABR0EDW5</accession>
<name>A0ABR0EDW5_ZASCE</name>
<gene>
    <name evidence="2" type="ORF">PRZ48_010200</name>
</gene>
<sequence>MATLYIATPPGRRSKPKAAILYLTDIFGIQLVNNRLLADSLARAGYLVIVPDLFRGDSVPADALEDPNSTFNLTAWFPRHPPTQIDAIINTTLSTIETNYDISKIGSVGYCFGGRYVARHLTSTSPLSAGFAAHPSNTLAGEWEAIGKPISLAFGSLDQSNTPENRTTIEGIFETGNKTYQTTLYAGAEHGFAVRTDLGVKRKAFAQEGAFWQAVRWFDEWVKDDE</sequence>
<evidence type="ECO:0000313" key="3">
    <source>
        <dbReference type="Proteomes" id="UP001305779"/>
    </source>
</evidence>
<reference evidence="2 3" key="1">
    <citation type="journal article" date="2023" name="G3 (Bethesda)">
        <title>A chromosome-level genome assembly of Zasmidium syzygii isolated from banana leaves.</title>
        <authorList>
            <person name="van Westerhoven A.C."/>
            <person name="Mehrabi R."/>
            <person name="Talebi R."/>
            <person name="Steentjes M.B.F."/>
            <person name="Corcolon B."/>
            <person name="Chong P.A."/>
            <person name="Kema G.H.J."/>
            <person name="Seidl M.F."/>
        </authorList>
    </citation>
    <scope>NUCLEOTIDE SEQUENCE [LARGE SCALE GENOMIC DNA]</scope>
    <source>
        <strain evidence="2 3">P124</strain>
    </source>
</reference>
<feature type="domain" description="Dienelactone hydrolase" evidence="1">
    <location>
        <begin position="5"/>
        <end position="220"/>
    </location>
</feature>
<evidence type="ECO:0000259" key="1">
    <source>
        <dbReference type="Pfam" id="PF01738"/>
    </source>
</evidence>
<comment type="caution">
    <text evidence="2">The sequence shown here is derived from an EMBL/GenBank/DDBJ whole genome shotgun (WGS) entry which is preliminary data.</text>
</comment>
<dbReference type="Gene3D" id="3.40.50.1820">
    <property type="entry name" value="alpha/beta hydrolase"/>
    <property type="match status" value="1"/>
</dbReference>